<feature type="region of interest" description="Disordered" evidence="7">
    <location>
        <begin position="141"/>
        <end position="162"/>
    </location>
</feature>
<keyword evidence="2" id="KW-0001">2Fe-2S</keyword>
<evidence type="ECO:0000256" key="2">
    <source>
        <dbReference type="ARBA" id="ARBA00022714"/>
    </source>
</evidence>
<evidence type="ECO:0000256" key="5">
    <source>
        <dbReference type="ARBA" id="ARBA00023015"/>
    </source>
</evidence>
<dbReference type="SUPFAM" id="SSF46785">
    <property type="entry name" value="Winged helix' DNA-binding domain"/>
    <property type="match status" value="1"/>
</dbReference>
<dbReference type="AlphaFoldDB" id="A0A4R1NEI9"/>
<proteinExistence type="predicted"/>
<organism evidence="8 9">
    <name type="scientific">Sodalis ligni</name>
    <dbReference type="NCBI Taxonomy" id="2697027"/>
    <lineage>
        <taxon>Bacteria</taxon>
        <taxon>Pseudomonadati</taxon>
        <taxon>Pseudomonadota</taxon>
        <taxon>Gammaproteobacteria</taxon>
        <taxon>Enterobacterales</taxon>
        <taxon>Bruguierivoracaceae</taxon>
        <taxon>Sodalis</taxon>
    </lineage>
</organism>
<dbReference type="Pfam" id="PF02082">
    <property type="entry name" value="Rrf2"/>
    <property type="match status" value="1"/>
</dbReference>
<dbReference type="GO" id="GO:0003700">
    <property type="term" value="F:DNA-binding transcription factor activity"/>
    <property type="evidence" value="ECO:0007669"/>
    <property type="project" value="TreeGrafter"/>
</dbReference>
<evidence type="ECO:0000256" key="6">
    <source>
        <dbReference type="ARBA" id="ARBA00023163"/>
    </source>
</evidence>
<evidence type="ECO:0000313" key="8">
    <source>
        <dbReference type="EMBL" id="TCL03046.1"/>
    </source>
</evidence>
<dbReference type="EMBL" id="SJOI01000001">
    <property type="protein sequence ID" value="TCL03046.1"/>
    <property type="molecule type" value="Genomic_DNA"/>
</dbReference>
<dbReference type="GO" id="GO:0051537">
    <property type="term" value="F:2 iron, 2 sulfur cluster binding"/>
    <property type="evidence" value="ECO:0007669"/>
    <property type="project" value="UniProtKB-KW"/>
</dbReference>
<comment type="caution">
    <text evidence="8">The sequence shown here is derived from an EMBL/GenBank/DDBJ whole genome shotgun (WGS) entry which is preliminary data.</text>
</comment>
<evidence type="ECO:0000256" key="4">
    <source>
        <dbReference type="ARBA" id="ARBA00023014"/>
    </source>
</evidence>
<dbReference type="InterPro" id="IPR036390">
    <property type="entry name" value="WH_DNA-bd_sf"/>
</dbReference>
<dbReference type="InterPro" id="IPR036388">
    <property type="entry name" value="WH-like_DNA-bd_sf"/>
</dbReference>
<keyword evidence="5" id="KW-0805">Transcription regulation</keyword>
<name>A0A4R1NEI9_9GAMM</name>
<dbReference type="RefSeq" id="WP_132921947.1">
    <property type="nucleotide sequence ID" value="NZ_SJOI01000001.1"/>
</dbReference>
<evidence type="ECO:0000256" key="3">
    <source>
        <dbReference type="ARBA" id="ARBA00023004"/>
    </source>
</evidence>
<dbReference type="Gene3D" id="1.10.10.10">
    <property type="entry name" value="Winged helix-like DNA-binding domain superfamily/Winged helix DNA-binding domain"/>
    <property type="match status" value="1"/>
</dbReference>
<dbReference type="OrthoDB" id="9808360at2"/>
<keyword evidence="2" id="KW-0479">Metal-binding</keyword>
<dbReference type="PANTHER" id="PTHR33221">
    <property type="entry name" value="WINGED HELIX-TURN-HELIX TRANSCRIPTIONAL REGULATOR, RRF2 FAMILY"/>
    <property type="match status" value="1"/>
</dbReference>
<dbReference type="PANTHER" id="PTHR33221:SF15">
    <property type="entry name" value="HTH-TYPE TRANSCRIPTIONAL REGULATOR YWGB-RELATED"/>
    <property type="match status" value="1"/>
</dbReference>
<dbReference type="PROSITE" id="PS51197">
    <property type="entry name" value="HTH_RRF2_2"/>
    <property type="match status" value="1"/>
</dbReference>
<evidence type="ECO:0000256" key="7">
    <source>
        <dbReference type="SAM" id="MobiDB-lite"/>
    </source>
</evidence>
<keyword evidence="4" id="KW-0411">Iron-sulfur</keyword>
<dbReference type="GO" id="GO:0005829">
    <property type="term" value="C:cytosol"/>
    <property type="evidence" value="ECO:0007669"/>
    <property type="project" value="TreeGrafter"/>
</dbReference>
<gene>
    <name evidence="8" type="ORF">EZJ58_1087</name>
</gene>
<accession>A0A4R1NEI9</accession>
<keyword evidence="1" id="KW-0678">Repressor</keyword>
<dbReference type="InterPro" id="IPR000944">
    <property type="entry name" value="Tscrpt_reg_Rrf2"/>
</dbReference>
<evidence type="ECO:0000256" key="1">
    <source>
        <dbReference type="ARBA" id="ARBA00022491"/>
    </source>
</evidence>
<keyword evidence="6" id="KW-0804">Transcription</keyword>
<protein>
    <submittedName>
        <fullName evidence="8">BadM/Rrf2 family transcriptional regulator</fullName>
    </submittedName>
</protein>
<keyword evidence="3" id="KW-0408">Iron</keyword>
<reference evidence="8 9" key="1">
    <citation type="submission" date="2019-02" db="EMBL/GenBank/DDBJ databases">
        <title>Investigation of anaerobic lignin degradation for improved lignocellulosic biofuels.</title>
        <authorList>
            <person name="Deangelis K."/>
        </authorList>
    </citation>
    <scope>NUCLEOTIDE SEQUENCE [LARGE SCALE GENOMIC DNA]</scope>
    <source>
        <strain evidence="8 9">159R</strain>
    </source>
</reference>
<sequence length="162" mass="17460">MIDLRFPTALQMVLSVADAQQNGTRATSAILATGLQANPSFVRKLMVPLTRDGIILSTHGRQGSIHLGRPADQISLQDIYLSVMDDKPLWGKRPDVPQCCLVSANTGWFFDTLAGEAEQACLEVLARRTVADALRELHEKDRRLSAQDGGGAPASANLPPAD</sequence>
<evidence type="ECO:0000313" key="9">
    <source>
        <dbReference type="Proteomes" id="UP000294555"/>
    </source>
</evidence>
<dbReference type="Proteomes" id="UP000294555">
    <property type="component" value="Unassembled WGS sequence"/>
</dbReference>
<keyword evidence="9" id="KW-1185">Reference proteome</keyword>